<reference evidence="3" key="1">
    <citation type="submission" date="2015-05" db="EMBL/GenBank/DDBJ databases">
        <title>Permanent draft genome of Rhodopirellula islandicus K833.</title>
        <authorList>
            <person name="Kizina J."/>
            <person name="Richter M."/>
            <person name="Glockner F.O."/>
            <person name="Harder J."/>
        </authorList>
    </citation>
    <scope>NUCLEOTIDE SEQUENCE [LARGE SCALE GENOMIC DNA]</scope>
    <source>
        <strain evidence="3">K833</strain>
    </source>
</reference>
<comment type="caution">
    <text evidence="3">The sequence shown here is derived from an EMBL/GenBank/DDBJ whole genome shotgun (WGS) entry which is preliminary data.</text>
</comment>
<feature type="domain" description="Glycosyl transferase family 1" evidence="1">
    <location>
        <begin position="221"/>
        <end position="389"/>
    </location>
</feature>
<dbReference type="SUPFAM" id="SSF53756">
    <property type="entry name" value="UDP-Glycosyltransferase/glycogen phosphorylase"/>
    <property type="match status" value="1"/>
</dbReference>
<organism evidence="3 4">
    <name type="scientific">Rhodopirellula islandica</name>
    <dbReference type="NCBI Taxonomy" id="595434"/>
    <lineage>
        <taxon>Bacteria</taxon>
        <taxon>Pseudomonadati</taxon>
        <taxon>Planctomycetota</taxon>
        <taxon>Planctomycetia</taxon>
        <taxon>Pirellulales</taxon>
        <taxon>Pirellulaceae</taxon>
        <taxon>Rhodopirellula</taxon>
    </lineage>
</organism>
<dbReference type="PANTHER" id="PTHR12526:SF630">
    <property type="entry name" value="GLYCOSYLTRANSFERASE"/>
    <property type="match status" value="1"/>
</dbReference>
<gene>
    <name evidence="3" type="ORF">RISK_006209</name>
</gene>
<accession>A0A0J1B4C2</accession>
<protein>
    <submittedName>
        <fullName evidence="3">Glycosyl transferase (WbnE)</fullName>
    </submittedName>
</protein>
<sequence>MIIGGAQENTLHNCQDLVHLHGDEVLLVTGPAVGPEGDLLAARVRSGAVAVDRSGVDRPGVDRPGVDAEGRAGRFELDGLPIELLDSLRRAIHPVNDWRAARDLRRTLLAFDPDVVHTHSAKGGLLGRHVGWGLKRRSTGKRPVVVHTVHGAPFHDYQSRPAHDFFVGCERWAASRCHKLISVADAMTDLMVDAGVAPRQKFVTIHSGMNVDPFVHAVDHRETVRQKYGLGAEHVVVGKIARLFHLKGHVDLISAAKRVADRYPNVRFLLVGDGILRAELEQQIESLGLKEHFIFTGLVPPSEVPAMIGAMDILVHASYREGLARALPQALIAGRPAISYDIDGAREVVIDDQTGYLVGAGQVDDLADRMIRLVGDAELRQRMGREGQARFTDVFRHETMTRRIRELYSELRTVCHS</sequence>
<dbReference type="PANTHER" id="PTHR12526">
    <property type="entry name" value="GLYCOSYLTRANSFERASE"/>
    <property type="match status" value="1"/>
</dbReference>
<dbReference type="Pfam" id="PF00534">
    <property type="entry name" value="Glycos_transf_1"/>
    <property type="match status" value="1"/>
</dbReference>
<dbReference type="Pfam" id="PF13439">
    <property type="entry name" value="Glyco_transf_4"/>
    <property type="match status" value="1"/>
</dbReference>
<evidence type="ECO:0000259" key="2">
    <source>
        <dbReference type="Pfam" id="PF13439"/>
    </source>
</evidence>
<name>A0A0J1B4C2_RHOIS</name>
<dbReference type="PATRIC" id="fig|595434.4.peg.5901"/>
<dbReference type="STRING" id="595434.RISK_006209"/>
<evidence type="ECO:0000313" key="4">
    <source>
        <dbReference type="Proteomes" id="UP000036367"/>
    </source>
</evidence>
<dbReference type="Gene3D" id="3.40.50.2000">
    <property type="entry name" value="Glycogen Phosphorylase B"/>
    <property type="match status" value="2"/>
</dbReference>
<feature type="domain" description="Glycosyltransferase subfamily 4-like N-terminal" evidence="2">
    <location>
        <begin position="94"/>
        <end position="212"/>
    </location>
</feature>
<dbReference type="GO" id="GO:0016757">
    <property type="term" value="F:glycosyltransferase activity"/>
    <property type="evidence" value="ECO:0007669"/>
    <property type="project" value="InterPro"/>
</dbReference>
<evidence type="ECO:0000259" key="1">
    <source>
        <dbReference type="Pfam" id="PF00534"/>
    </source>
</evidence>
<dbReference type="InterPro" id="IPR001296">
    <property type="entry name" value="Glyco_trans_1"/>
</dbReference>
<dbReference type="AlphaFoldDB" id="A0A0J1B4C2"/>
<dbReference type="EMBL" id="LECT01000050">
    <property type="protein sequence ID" value="KLU01710.1"/>
    <property type="molecule type" value="Genomic_DNA"/>
</dbReference>
<dbReference type="CDD" id="cd03808">
    <property type="entry name" value="GT4_CapM-like"/>
    <property type="match status" value="1"/>
</dbReference>
<keyword evidence="3" id="KW-0808">Transferase</keyword>
<dbReference type="Proteomes" id="UP000036367">
    <property type="component" value="Unassembled WGS sequence"/>
</dbReference>
<keyword evidence="4" id="KW-1185">Reference proteome</keyword>
<dbReference type="InterPro" id="IPR028098">
    <property type="entry name" value="Glyco_trans_4-like_N"/>
</dbReference>
<evidence type="ECO:0000313" key="3">
    <source>
        <dbReference type="EMBL" id="KLU01710.1"/>
    </source>
</evidence>
<proteinExistence type="predicted"/>